<organism evidence="1 2">
    <name type="scientific">Leptospira yanagawae</name>
    <dbReference type="NCBI Taxonomy" id="293069"/>
    <lineage>
        <taxon>Bacteria</taxon>
        <taxon>Pseudomonadati</taxon>
        <taxon>Spirochaetota</taxon>
        <taxon>Spirochaetia</taxon>
        <taxon>Leptospirales</taxon>
        <taxon>Leptospiraceae</taxon>
        <taxon>Leptospira</taxon>
    </lineage>
</organism>
<dbReference type="EMBL" id="RQFU01000008">
    <property type="protein sequence ID" value="TGL23066.1"/>
    <property type="molecule type" value="Genomic_DNA"/>
</dbReference>
<dbReference type="RefSeq" id="WP_135634241.1">
    <property type="nucleotide sequence ID" value="NZ_RQFU01000008.1"/>
</dbReference>
<protein>
    <submittedName>
        <fullName evidence="1">Uncharacterized protein</fullName>
    </submittedName>
</protein>
<name>A0ABY2M3V4_9LEPT</name>
<proteinExistence type="predicted"/>
<gene>
    <name evidence="1" type="ORF">EHQ46_05995</name>
</gene>
<comment type="caution">
    <text evidence="1">The sequence shown here is derived from an EMBL/GenBank/DDBJ whole genome shotgun (WGS) entry which is preliminary data.</text>
</comment>
<dbReference type="Proteomes" id="UP000298200">
    <property type="component" value="Unassembled WGS sequence"/>
</dbReference>
<evidence type="ECO:0000313" key="1">
    <source>
        <dbReference type="EMBL" id="TGL23066.1"/>
    </source>
</evidence>
<evidence type="ECO:0000313" key="2">
    <source>
        <dbReference type="Proteomes" id="UP000298200"/>
    </source>
</evidence>
<keyword evidence="2" id="KW-1185">Reference proteome</keyword>
<sequence>MSSELLVKISKNLDNTRKQLLKSSDTQIRGKEEKQYIRELSESWFKDCRPNLLKIVDSVFLSKLDVLFTSLLEKSTKNPSRQLVLDAIKNAKNELNILSTNPTVVTGITSDIQGLPDFSQIISDARVQGLLKDRWIECSICVRNNAPIASIVMIGGLLESILLAKINSYQDKSLIFKASSSPKDSAGKTKLLKDWSLYNMIEVGFELKWITISMRDFSMILRDYRNYIHPYKELSSDGSFSSKDLSLIWDFAKRIVLEIV</sequence>
<reference evidence="2" key="1">
    <citation type="journal article" date="2019" name="PLoS Negl. Trop. Dis.">
        <title>Revisiting the worldwide diversity of Leptospira species in the environment.</title>
        <authorList>
            <person name="Vincent A.T."/>
            <person name="Schiettekatte O."/>
            <person name="Bourhy P."/>
            <person name="Veyrier F.J."/>
            <person name="Picardeau M."/>
        </authorList>
    </citation>
    <scope>NUCLEOTIDE SEQUENCE [LARGE SCALE GENOMIC DNA]</scope>
    <source>
        <strain evidence="2">201800272</strain>
    </source>
</reference>
<accession>A0ABY2M3V4</accession>